<dbReference type="Proteomes" id="UP000642938">
    <property type="component" value="Unassembled WGS sequence"/>
</dbReference>
<protein>
    <submittedName>
        <fullName evidence="3">Uncharacterized protein</fullName>
    </submittedName>
</protein>
<dbReference type="Proteomes" id="UP000532273">
    <property type="component" value="Unassembled WGS sequence"/>
</dbReference>
<reference evidence="2" key="4">
    <citation type="submission" date="2024-05" db="EMBL/GenBank/DDBJ databases">
        <authorList>
            <person name="Sun Q."/>
            <person name="Zhou Y."/>
        </authorList>
    </citation>
    <scope>NUCLEOTIDE SEQUENCE</scope>
    <source>
        <strain evidence="2">CGMCC 1.15287</strain>
    </source>
</reference>
<keyword evidence="1" id="KW-0472">Membrane</keyword>
<evidence type="ECO:0000256" key="1">
    <source>
        <dbReference type="SAM" id="Phobius"/>
    </source>
</evidence>
<evidence type="ECO:0000313" key="2">
    <source>
        <dbReference type="EMBL" id="GGH13509.1"/>
    </source>
</evidence>
<name>A0A7W6KDL6_9SPHI</name>
<keyword evidence="1" id="KW-1133">Transmembrane helix</keyword>
<dbReference type="RefSeq" id="WP_183766830.1">
    <property type="nucleotide sequence ID" value="NZ_BMHZ01000003.1"/>
</dbReference>
<reference evidence="3 4" key="3">
    <citation type="submission" date="2020-08" db="EMBL/GenBank/DDBJ databases">
        <title>Genomic Encyclopedia of Type Strains, Phase IV (KMG-IV): sequencing the most valuable type-strain genomes for metagenomic binning, comparative biology and taxonomic classification.</title>
        <authorList>
            <person name="Goeker M."/>
        </authorList>
    </citation>
    <scope>NUCLEOTIDE SEQUENCE [LARGE SCALE GENOMIC DNA]</scope>
    <source>
        <strain evidence="3 4">DSM 100774</strain>
    </source>
</reference>
<feature type="transmembrane region" description="Helical" evidence="1">
    <location>
        <begin position="292"/>
        <end position="313"/>
    </location>
</feature>
<evidence type="ECO:0000313" key="5">
    <source>
        <dbReference type="Proteomes" id="UP000642938"/>
    </source>
</evidence>
<evidence type="ECO:0000313" key="4">
    <source>
        <dbReference type="Proteomes" id="UP000532273"/>
    </source>
</evidence>
<sequence length="345" mass="39489">MPEDYQDIVLAAYKKMRDNGKLRAILPRETTTKLRSAYLKVYESRHDPKDLDILAVFFDVDRMDCDFENILNKSEPDDYKALWKHIRGKTITTDEKNSDLLAWLIDLEPRPSSSYYLSADKTIKIGGIPINELFLPPVPPNPPGPQKPPTEDPVYIPRFSPRYIILSCILLLFIGSTSFFAWERIAASVRTPNAGENSMYWDGDHYEPVKAGQQEPGIAIIPLNLKKLEQQRKINLPDTLTSYSIGKVWYKGHGKDHEFFTDSGAYPLDTQRVLKPLSNIILTKYTSNYRYLLTRLVWFLCAAFFVGIFGIWASRLKKEVKQPVEEPKAEEGETLNFIASQAASY</sequence>
<evidence type="ECO:0000313" key="3">
    <source>
        <dbReference type="EMBL" id="MBB4109662.1"/>
    </source>
</evidence>
<reference evidence="2" key="1">
    <citation type="journal article" date="2014" name="Int. J. Syst. Evol. Microbiol.">
        <title>Complete genome of a new Firmicutes species belonging to the dominant human colonic microbiota ('Ruminococcus bicirculans') reveals two chromosomes and a selective capacity to utilize plant glucans.</title>
        <authorList>
            <consortium name="NISC Comparative Sequencing Program"/>
            <person name="Wegmann U."/>
            <person name="Louis P."/>
            <person name="Goesmann A."/>
            <person name="Henrissat B."/>
            <person name="Duncan S.H."/>
            <person name="Flint H.J."/>
        </authorList>
    </citation>
    <scope>NUCLEOTIDE SEQUENCE</scope>
    <source>
        <strain evidence="2">CGMCC 1.15287</strain>
    </source>
</reference>
<dbReference type="EMBL" id="BMHZ01000003">
    <property type="protein sequence ID" value="GGH13509.1"/>
    <property type="molecule type" value="Genomic_DNA"/>
</dbReference>
<reference evidence="5" key="2">
    <citation type="journal article" date="2019" name="Int. J. Syst. Evol. Microbiol.">
        <title>The Global Catalogue of Microorganisms (GCM) 10K type strain sequencing project: providing services to taxonomists for standard genome sequencing and annotation.</title>
        <authorList>
            <consortium name="The Broad Institute Genomics Platform"/>
            <consortium name="The Broad Institute Genome Sequencing Center for Infectious Disease"/>
            <person name="Wu L."/>
            <person name="Ma J."/>
        </authorList>
    </citation>
    <scope>NUCLEOTIDE SEQUENCE [LARGE SCALE GENOMIC DNA]</scope>
    <source>
        <strain evidence="5">CGMCC 1.15287</strain>
    </source>
</reference>
<dbReference type="AlphaFoldDB" id="A0A7W6KDL6"/>
<feature type="transmembrane region" description="Helical" evidence="1">
    <location>
        <begin position="163"/>
        <end position="182"/>
    </location>
</feature>
<accession>A0A7W6KDL6</accession>
<proteinExistence type="predicted"/>
<gene>
    <name evidence="2" type="ORF">GCM10007422_34180</name>
    <name evidence="3" type="ORF">GGQ60_003671</name>
</gene>
<organism evidence="3 4">
    <name type="scientific">Pedobacter zeae</name>
    <dbReference type="NCBI Taxonomy" id="1737356"/>
    <lineage>
        <taxon>Bacteria</taxon>
        <taxon>Pseudomonadati</taxon>
        <taxon>Bacteroidota</taxon>
        <taxon>Sphingobacteriia</taxon>
        <taxon>Sphingobacteriales</taxon>
        <taxon>Sphingobacteriaceae</taxon>
        <taxon>Pedobacter</taxon>
    </lineage>
</organism>
<comment type="caution">
    <text evidence="3">The sequence shown here is derived from an EMBL/GenBank/DDBJ whole genome shotgun (WGS) entry which is preliminary data.</text>
</comment>
<keyword evidence="1" id="KW-0812">Transmembrane</keyword>
<dbReference type="EMBL" id="JACIEF010000003">
    <property type="protein sequence ID" value="MBB4109662.1"/>
    <property type="molecule type" value="Genomic_DNA"/>
</dbReference>
<keyword evidence="5" id="KW-1185">Reference proteome</keyword>